<accession>A0A517Y393</accession>
<evidence type="ECO:0000256" key="2">
    <source>
        <dbReference type="ARBA" id="ARBA00023015"/>
    </source>
</evidence>
<dbReference type="AlphaFoldDB" id="A0A517Y393"/>
<proteinExistence type="inferred from homology"/>
<evidence type="ECO:0000259" key="5">
    <source>
        <dbReference type="Pfam" id="PF04542"/>
    </source>
</evidence>
<protein>
    <submittedName>
        <fullName evidence="6">ECF RNA polymerase sigma-E factor</fullName>
    </submittedName>
</protein>
<evidence type="ECO:0000256" key="3">
    <source>
        <dbReference type="ARBA" id="ARBA00023082"/>
    </source>
</evidence>
<dbReference type="InterPro" id="IPR007627">
    <property type="entry name" value="RNA_pol_sigma70_r2"/>
</dbReference>
<comment type="similarity">
    <text evidence="1">Belongs to the sigma-70 factor family. ECF subfamily.</text>
</comment>
<dbReference type="KEGG" id="uli:ETAA1_62210"/>
<keyword evidence="4" id="KW-0804">Transcription</keyword>
<dbReference type="GO" id="GO:0006352">
    <property type="term" value="P:DNA-templated transcription initiation"/>
    <property type="evidence" value="ECO:0007669"/>
    <property type="project" value="InterPro"/>
</dbReference>
<dbReference type="NCBIfam" id="TIGR02937">
    <property type="entry name" value="sigma70-ECF"/>
    <property type="match status" value="1"/>
</dbReference>
<dbReference type="SUPFAM" id="SSF88659">
    <property type="entry name" value="Sigma3 and sigma4 domains of RNA polymerase sigma factors"/>
    <property type="match status" value="1"/>
</dbReference>
<dbReference type="InterPro" id="IPR013325">
    <property type="entry name" value="RNA_pol_sigma_r2"/>
</dbReference>
<dbReference type="RefSeq" id="WP_145244383.1">
    <property type="nucleotide sequence ID" value="NZ_CP036273.1"/>
</dbReference>
<dbReference type="InterPro" id="IPR039425">
    <property type="entry name" value="RNA_pol_sigma-70-like"/>
</dbReference>
<feature type="domain" description="RNA polymerase sigma-70 region 2" evidence="5">
    <location>
        <begin position="33"/>
        <end position="97"/>
    </location>
</feature>
<reference evidence="6 7" key="1">
    <citation type="submission" date="2019-02" db="EMBL/GenBank/DDBJ databases">
        <title>Deep-cultivation of Planctomycetes and their phenomic and genomic characterization uncovers novel biology.</title>
        <authorList>
            <person name="Wiegand S."/>
            <person name="Jogler M."/>
            <person name="Boedeker C."/>
            <person name="Pinto D."/>
            <person name="Vollmers J."/>
            <person name="Rivas-Marin E."/>
            <person name="Kohn T."/>
            <person name="Peeters S.H."/>
            <person name="Heuer A."/>
            <person name="Rast P."/>
            <person name="Oberbeckmann S."/>
            <person name="Bunk B."/>
            <person name="Jeske O."/>
            <person name="Meyerdierks A."/>
            <person name="Storesund J.E."/>
            <person name="Kallscheuer N."/>
            <person name="Luecker S."/>
            <person name="Lage O.M."/>
            <person name="Pohl T."/>
            <person name="Merkel B.J."/>
            <person name="Hornburger P."/>
            <person name="Mueller R.-W."/>
            <person name="Bruemmer F."/>
            <person name="Labrenz M."/>
            <person name="Spormann A.M."/>
            <person name="Op den Camp H."/>
            <person name="Overmann J."/>
            <person name="Amann R."/>
            <person name="Jetten M.S.M."/>
            <person name="Mascher T."/>
            <person name="Medema M.H."/>
            <person name="Devos D.P."/>
            <person name="Kaster A.-K."/>
            <person name="Ovreas L."/>
            <person name="Rohde M."/>
            <person name="Galperin M.Y."/>
            <person name="Jogler C."/>
        </authorList>
    </citation>
    <scope>NUCLEOTIDE SEQUENCE [LARGE SCALE GENOMIC DNA]</scope>
    <source>
        <strain evidence="6 7">ETA_A1</strain>
    </source>
</reference>
<evidence type="ECO:0000313" key="6">
    <source>
        <dbReference type="EMBL" id="QDU24207.1"/>
    </source>
</evidence>
<name>A0A517Y393_9BACT</name>
<dbReference type="PANTHER" id="PTHR43133">
    <property type="entry name" value="RNA POLYMERASE ECF-TYPE SIGMA FACTO"/>
    <property type="match status" value="1"/>
</dbReference>
<sequence>MFNPFSEVAGSGSGDAELVEQARNGDRAALEQLVLRHQAWVYNVAVRMVFHPQDAEEVTQEVLIKAVTRLSTFRGESRFRTWLYRIAANHVLNMKRRGGELRPQTFASYAAAITDTPDLDLPDPKTVPVDVPLLVEEAKLTCTTGMLMCLDRRQRLVFTLGEIFGVSDAVGGDILEVSADNFRQCLSRARRDLYQFMHGQCGLVNASNPCRCPKKTKGFIDNGHVDPAHLLFVPLHVRRVREAAAGTVREIEDVLDRQYAAVYRDHPFLEPPDQIDWLRRVFDRPDVRTALHLD</sequence>
<dbReference type="OrthoDB" id="9784984at2"/>
<organism evidence="6 7">
    <name type="scientific">Urbifossiella limnaea</name>
    <dbReference type="NCBI Taxonomy" id="2528023"/>
    <lineage>
        <taxon>Bacteria</taxon>
        <taxon>Pseudomonadati</taxon>
        <taxon>Planctomycetota</taxon>
        <taxon>Planctomycetia</taxon>
        <taxon>Gemmatales</taxon>
        <taxon>Gemmataceae</taxon>
        <taxon>Urbifossiella</taxon>
    </lineage>
</organism>
<dbReference type="EMBL" id="CP036273">
    <property type="protein sequence ID" value="QDU24207.1"/>
    <property type="molecule type" value="Genomic_DNA"/>
</dbReference>
<dbReference type="Pfam" id="PF04542">
    <property type="entry name" value="Sigma70_r2"/>
    <property type="match status" value="1"/>
</dbReference>
<keyword evidence="7" id="KW-1185">Reference proteome</keyword>
<dbReference type="GO" id="GO:0016987">
    <property type="term" value="F:sigma factor activity"/>
    <property type="evidence" value="ECO:0007669"/>
    <property type="project" value="UniProtKB-KW"/>
</dbReference>
<keyword evidence="3" id="KW-0731">Sigma factor</keyword>
<dbReference type="PANTHER" id="PTHR43133:SF51">
    <property type="entry name" value="RNA POLYMERASE SIGMA FACTOR"/>
    <property type="match status" value="1"/>
</dbReference>
<evidence type="ECO:0000256" key="4">
    <source>
        <dbReference type="ARBA" id="ARBA00023163"/>
    </source>
</evidence>
<dbReference type="Gene3D" id="1.10.1740.10">
    <property type="match status" value="1"/>
</dbReference>
<gene>
    <name evidence="6" type="primary">rpoE_9</name>
    <name evidence="6" type="ORF">ETAA1_62210</name>
</gene>
<evidence type="ECO:0000256" key="1">
    <source>
        <dbReference type="ARBA" id="ARBA00010641"/>
    </source>
</evidence>
<dbReference type="InterPro" id="IPR013324">
    <property type="entry name" value="RNA_pol_sigma_r3/r4-like"/>
</dbReference>
<keyword evidence="2" id="KW-0805">Transcription regulation</keyword>
<dbReference type="Proteomes" id="UP000319576">
    <property type="component" value="Chromosome"/>
</dbReference>
<evidence type="ECO:0000313" key="7">
    <source>
        <dbReference type="Proteomes" id="UP000319576"/>
    </source>
</evidence>
<dbReference type="SUPFAM" id="SSF88946">
    <property type="entry name" value="Sigma2 domain of RNA polymerase sigma factors"/>
    <property type="match status" value="1"/>
</dbReference>
<dbReference type="InterPro" id="IPR014284">
    <property type="entry name" value="RNA_pol_sigma-70_dom"/>
</dbReference>